<dbReference type="EMBL" id="CP064787">
    <property type="protein sequence ID" value="QSG07093.1"/>
    <property type="molecule type" value="Genomic_DNA"/>
</dbReference>
<protein>
    <submittedName>
        <fullName evidence="1">Uncharacterized protein</fullName>
    </submittedName>
</protein>
<accession>A0A897N7D5</accession>
<name>A0A897N7D5_9EURY</name>
<gene>
    <name evidence="1" type="ORF">HSR121_2773</name>
</gene>
<organism evidence="1 2">
    <name type="scientific">Halapricum desulfuricans</name>
    <dbReference type="NCBI Taxonomy" id="2841257"/>
    <lineage>
        <taxon>Archaea</taxon>
        <taxon>Methanobacteriati</taxon>
        <taxon>Methanobacteriota</taxon>
        <taxon>Stenosarchaea group</taxon>
        <taxon>Halobacteria</taxon>
        <taxon>Halobacteriales</taxon>
        <taxon>Haloarculaceae</taxon>
        <taxon>Halapricum</taxon>
    </lineage>
</organism>
<evidence type="ECO:0000313" key="2">
    <source>
        <dbReference type="Proteomes" id="UP000663525"/>
    </source>
</evidence>
<evidence type="ECO:0000313" key="1">
    <source>
        <dbReference type="EMBL" id="QSG07093.1"/>
    </source>
</evidence>
<reference evidence="1" key="1">
    <citation type="submission" date="2020-11" db="EMBL/GenBank/DDBJ databases">
        <title>Carbohydrate-dependent, anaerobic sulfur respiration: A novel catabolism in halophilic archaea.</title>
        <authorList>
            <person name="Sorokin D.Y."/>
            <person name="Messina E."/>
            <person name="Smedile F."/>
            <person name="La Cono V."/>
            <person name="Hallsworth J.E."/>
            <person name="Yakimov M.M."/>
        </authorList>
    </citation>
    <scope>NUCLEOTIDE SEQUENCE</scope>
    <source>
        <strain evidence="1">HSR12-1</strain>
    </source>
</reference>
<dbReference type="Proteomes" id="UP000663525">
    <property type="component" value="Chromosome"/>
</dbReference>
<proteinExistence type="predicted"/>
<sequence length="208" mass="23996">MNDVFGRMLGSYLSWMTSRQFVRVLLESSGTPSESVLLDGARNTREWFDEEFSTREKYRVLKQYRPRRARRLKHCEWSIESYPVSELGTVLPETGDLPPSELTGPLTDVVTYVRDRIEAGDSDSYSVRYVENLEAVPELVADFPPIVIEPGWIQRSPEVMGRHHGGSWDVMSMPGYVEDGNHRALARAIHTDSSEITCFVGRHRWFRW</sequence>
<dbReference type="AlphaFoldDB" id="A0A897N7D5"/>